<organism evidence="7 8">
    <name type="scientific">Cryptococcus bacillisporus CA1873</name>
    <dbReference type="NCBI Taxonomy" id="1296111"/>
    <lineage>
        <taxon>Eukaryota</taxon>
        <taxon>Fungi</taxon>
        <taxon>Dikarya</taxon>
        <taxon>Basidiomycota</taxon>
        <taxon>Agaricomycotina</taxon>
        <taxon>Tremellomycetes</taxon>
        <taxon>Tremellales</taxon>
        <taxon>Cryptococcaceae</taxon>
        <taxon>Cryptococcus</taxon>
        <taxon>Cryptococcus gattii species complex</taxon>
    </lineage>
</organism>
<protein>
    <recommendedName>
        <fullName evidence="6">Homeobox domain-containing protein</fullName>
    </recommendedName>
</protein>
<dbReference type="PANTHER" id="PTHR24324">
    <property type="entry name" value="HOMEOBOX PROTEIN HHEX"/>
    <property type="match status" value="1"/>
</dbReference>
<dbReference type="SUPFAM" id="SSF46689">
    <property type="entry name" value="Homeodomain-like"/>
    <property type="match status" value="1"/>
</dbReference>
<name>A0ABR5B1U2_CRYGA</name>
<dbReference type="Gene3D" id="1.10.10.60">
    <property type="entry name" value="Homeodomain-like"/>
    <property type="match status" value="1"/>
</dbReference>
<evidence type="ECO:0000256" key="5">
    <source>
        <dbReference type="SAM" id="MobiDB-lite"/>
    </source>
</evidence>
<feature type="region of interest" description="Disordered" evidence="5">
    <location>
        <begin position="1"/>
        <end position="32"/>
    </location>
</feature>
<feature type="domain" description="Homeobox" evidence="6">
    <location>
        <begin position="305"/>
        <end position="360"/>
    </location>
</feature>
<evidence type="ECO:0000256" key="4">
    <source>
        <dbReference type="RuleBase" id="RU000682"/>
    </source>
</evidence>
<keyword evidence="3 4" id="KW-0539">Nucleus</keyword>
<dbReference type="Proteomes" id="UP000053800">
    <property type="component" value="Unassembled WGS sequence"/>
</dbReference>
<evidence type="ECO:0000313" key="7">
    <source>
        <dbReference type="EMBL" id="KIR57566.1"/>
    </source>
</evidence>
<evidence type="ECO:0000259" key="6">
    <source>
        <dbReference type="PROSITE" id="PS50071"/>
    </source>
</evidence>
<dbReference type="InterPro" id="IPR051000">
    <property type="entry name" value="Homeobox_DNA-bind_prot"/>
</dbReference>
<feature type="compositionally biased region" description="Polar residues" evidence="5">
    <location>
        <begin position="154"/>
        <end position="179"/>
    </location>
</feature>
<dbReference type="InterPro" id="IPR009057">
    <property type="entry name" value="Homeodomain-like_sf"/>
</dbReference>
<keyword evidence="1 3" id="KW-0238">DNA-binding</keyword>
<sequence>MIDLSALSLPESSSSPSGNFSPSKHAFDPSQPITIAPLEPLTASPAGGNTSWAPNSYPSYIPYSPHNIINLSPFPTSINFTNSFYMSQSQQINDTYSHCMTPTTATRQWTQSPPPDNSFISLPLAGSIAVQRGLTGLSPMFATSNTTSTPNASRPITSHSTNSSRPVTTGGFSASSAIPSPNRRRSSTLVTLSSPSPMTPSFNTYPYPSPHISYPSTPSYVSGRNIFRQPSIPAVSENGIFHPSPAETASATGVELTQLPFEHVHEEIPHFGSGNMLGRMGLNMGMGNRISLGMFPTGFRPGSGQEFKPPRFKPTKEQLKILIKLYEENKNPDGPTREALAKKLGAGVRPKTLQIWFQNR</sequence>
<proteinExistence type="predicted"/>
<accession>A0ABR5B1U2</accession>
<evidence type="ECO:0000256" key="2">
    <source>
        <dbReference type="ARBA" id="ARBA00023155"/>
    </source>
</evidence>
<reference evidence="7 8" key="1">
    <citation type="submission" date="2015-01" db="EMBL/GenBank/DDBJ databases">
        <title>The Genome Sequence of Cryptococcus gattii CA1873.</title>
        <authorList>
            <consortium name="The Broad Institute Genomics Platform"/>
            <person name="Cuomo C."/>
            <person name="Litvintseva A."/>
            <person name="Chen Y."/>
            <person name="Heitman J."/>
            <person name="Sun S."/>
            <person name="Springer D."/>
            <person name="Dromer F."/>
            <person name="Young S."/>
            <person name="Zeng Q."/>
            <person name="Gargeya S."/>
            <person name="Abouelleil A."/>
            <person name="Alvarado L."/>
            <person name="Chapman S.B."/>
            <person name="Gainer-Dewar J."/>
            <person name="Goldberg J."/>
            <person name="Griggs A."/>
            <person name="Gujja S."/>
            <person name="Hansen M."/>
            <person name="Howarth C."/>
            <person name="Imamovic A."/>
            <person name="Larimer J."/>
            <person name="Murphy C."/>
            <person name="Naylor J."/>
            <person name="Pearson M."/>
            <person name="Priest M."/>
            <person name="Roberts A."/>
            <person name="Saif S."/>
            <person name="Shea T."/>
            <person name="Sykes S."/>
            <person name="Wortman J."/>
            <person name="Nusbaum C."/>
            <person name="Birren B."/>
        </authorList>
    </citation>
    <scope>NUCLEOTIDE SEQUENCE [LARGE SCALE GENOMIC DNA]</scope>
    <source>
        <strain evidence="7 8">CA1873</strain>
    </source>
</reference>
<evidence type="ECO:0000256" key="1">
    <source>
        <dbReference type="ARBA" id="ARBA00023125"/>
    </source>
</evidence>
<keyword evidence="2 3" id="KW-0371">Homeobox</keyword>
<dbReference type="PROSITE" id="PS50071">
    <property type="entry name" value="HOMEOBOX_2"/>
    <property type="match status" value="1"/>
</dbReference>
<evidence type="ECO:0000313" key="8">
    <source>
        <dbReference type="Proteomes" id="UP000053800"/>
    </source>
</evidence>
<evidence type="ECO:0000256" key="3">
    <source>
        <dbReference type="PROSITE-ProRule" id="PRU00108"/>
    </source>
</evidence>
<dbReference type="InterPro" id="IPR001356">
    <property type="entry name" value="HD"/>
</dbReference>
<feature type="region of interest" description="Disordered" evidence="5">
    <location>
        <begin position="145"/>
        <end position="195"/>
    </location>
</feature>
<gene>
    <name evidence="7" type="ORF">I314_06597</name>
</gene>
<dbReference type="CDD" id="cd00086">
    <property type="entry name" value="homeodomain"/>
    <property type="match status" value="1"/>
</dbReference>
<dbReference type="PANTHER" id="PTHR24324:SF9">
    <property type="entry name" value="HOMEOBOX DOMAIN-CONTAINING PROTEIN"/>
    <property type="match status" value="1"/>
</dbReference>
<comment type="subcellular location">
    <subcellularLocation>
        <location evidence="3 4">Nucleus</location>
    </subcellularLocation>
</comment>
<dbReference type="EMBL" id="KN848912">
    <property type="protein sequence ID" value="KIR57566.1"/>
    <property type="molecule type" value="Genomic_DNA"/>
</dbReference>
<feature type="compositionally biased region" description="Low complexity" evidence="5">
    <location>
        <begin position="1"/>
        <end position="23"/>
    </location>
</feature>
<dbReference type="SMART" id="SM00389">
    <property type="entry name" value="HOX"/>
    <property type="match status" value="1"/>
</dbReference>
<keyword evidence="8" id="KW-1185">Reference proteome</keyword>
<dbReference type="Pfam" id="PF00046">
    <property type="entry name" value="Homeodomain"/>
    <property type="match status" value="1"/>
</dbReference>